<gene>
    <name evidence="1" type="ORF">JTE90_021271</name>
</gene>
<sequence length="145" mass="16135">MKLTSCHLFVKLCKKKFRDTWPHPLTNRGTAVASIESLVREVERSLAPIAKQPMPNAFSPPRRPAYSTVTRRTDPVTVGAPGKTNVWRTEDNRPVCFHCGRPTSKNGIAQNGSRYSSRTGTVEPFKILPIVITAVYNRSSPSTLK</sequence>
<dbReference type="EMBL" id="JAFNEN010002519">
    <property type="protein sequence ID" value="KAG8172630.1"/>
    <property type="molecule type" value="Genomic_DNA"/>
</dbReference>
<name>A0AAV6TLG7_9ARAC</name>
<protein>
    <submittedName>
        <fullName evidence="1">Uncharacterized protein</fullName>
    </submittedName>
</protein>
<evidence type="ECO:0000313" key="2">
    <source>
        <dbReference type="Proteomes" id="UP000827092"/>
    </source>
</evidence>
<keyword evidence="2" id="KW-1185">Reference proteome</keyword>
<evidence type="ECO:0000313" key="1">
    <source>
        <dbReference type="EMBL" id="KAG8172630.1"/>
    </source>
</evidence>
<organism evidence="1 2">
    <name type="scientific">Oedothorax gibbosus</name>
    <dbReference type="NCBI Taxonomy" id="931172"/>
    <lineage>
        <taxon>Eukaryota</taxon>
        <taxon>Metazoa</taxon>
        <taxon>Ecdysozoa</taxon>
        <taxon>Arthropoda</taxon>
        <taxon>Chelicerata</taxon>
        <taxon>Arachnida</taxon>
        <taxon>Araneae</taxon>
        <taxon>Araneomorphae</taxon>
        <taxon>Entelegynae</taxon>
        <taxon>Araneoidea</taxon>
        <taxon>Linyphiidae</taxon>
        <taxon>Erigoninae</taxon>
        <taxon>Oedothorax</taxon>
    </lineage>
</organism>
<accession>A0AAV6TLG7</accession>
<reference evidence="1 2" key="1">
    <citation type="journal article" date="2022" name="Nat. Ecol. Evol.">
        <title>A masculinizing supergene underlies an exaggerated male reproductive morph in a spider.</title>
        <authorList>
            <person name="Hendrickx F."/>
            <person name="De Corte Z."/>
            <person name="Sonet G."/>
            <person name="Van Belleghem S.M."/>
            <person name="Kostlbacher S."/>
            <person name="Vangestel C."/>
        </authorList>
    </citation>
    <scope>NUCLEOTIDE SEQUENCE [LARGE SCALE GENOMIC DNA]</scope>
    <source>
        <strain evidence="1">W744_W776</strain>
    </source>
</reference>
<proteinExistence type="predicted"/>
<comment type="caution">
    <text evidence="1">The sequence shown here is derived from an EMBL/GenBank/DDBJ whole genome shotgun (WGS) entry which is preliminary data.</text>
</comment>
<dbReference type="AlphaFoldDB" id="A0AAV6TLG7"/>
<dbReference type="Proteomes" id="UP000827092">
    <property type="component" value="Unassembled WGS sequence"/>
</dbReference>